<proteinExistence type="inferred from homology"/>
<keyword evidence="2" id="KW-0354">Hemolysis</keyword>
<dbReference type="PANTHER" id="PTHR30203:SF29">
    <property type="entry name" value="PROTEIN CYAE"/>
    <property type="match status" value="1"/>
</dbReference>
<comment type="caution">
    <text evidence="4">The sequence shown here is derived from an EMBL/GenBank/DDBJ whole genome shotgun (WGS) entry which is preliminary data.</text>
</comment>
<keyword evidence="5" id="KW-1185">Reference proteome</keyword>
<dbReference type="PIRSF" id="PIRSF001892">
    <property type="entry name" value="CyaE"/>
    <property type="match status" value="1"/>
</dbReference>
<sequence>MRAPEPTPRFIVLAAALAAALAIISGFEGCATSSIDLAPAAPDRPWQPPTDAGGNIVPGPPPSASEATRAGFTLPRSAALASIEPAAALDANHAYTLPELIDLAESTNPLTRIAWNDARNAALAAGIAKTAYLPQLTATAMGGYEAASGAASTPLLGNTSTSSNIHGTVSVLSLQWLLFDFGGRRARLDAARELSVAANIAFTSVHQHVIHDVSVAYYTYEAASAREHTAQQALDNADGILGAARARRKQGVGTVVEVAQATQNRAQANLLKVQADGALSDSYLGLVSALGISPLSKPVIAPLPARTLTPALHQSVDEIVTDALARRPDVQGAYALEQANQAKIRAAESAFMPKIFLSATAAYGTGTTSITAIPPVGDQAATVNLNGSRRSGSIFLGVTIPLYDGGLRSAVLMQARNDADSASAQLTHTRQQAIRQIVAAQNGLSTSLASNDAAKALVEAAQTTYDAAFAAYRHGVGTITDALLTQNQLLAAQNAYADSYSAALSAAATLALATGEIGSASMEGEPSQKDH</sequence>
<dbReference type="RefSeq" id="WP_110386280.1">
    <property type="nucleotide sequence ID" value="NZ_JACHVZ010000019.1"/>
</dbReference>
<dbReference type="PANTHER" id="PTHR30203">
    <property type="entry name" value="OUTER MEMBRANE CATION EFFLUX PROTEIN"/>
    <property type="match status" value="1"/>
</dbReference>
<accession>A0ABR6FY58</accession>
<protein>
    <recommendedName>
        <fullName evidence="2">Protein CyaE</fullName>
    </recommendedName>
</protein>
<keyword evidence="2" id="KW-0472">Membrane</keyword>
<comment type="similarity">
    <text evidence="1 2">Belongs to the outer membrane factor (OMF) (TC 1.B.17) family.</text>
</comment>
<gene>
    <name evidence="4" type="ORF">FHX59_005970</name>
</gene>
<feature type="region of interest" description="Disordered" evidence="3">
    <location>
        <begin position="43"/>
        <end position="68"/>
    </location>
</feature>
<keyword evidence="2" id="KW-0998">Cell outer membrane</keyword>
<dbReference type="Pfam" id="PF02321">
    <property type="entry name" value="OEP"/>
    <property type="match status" value="2"/>
</dbReference>
<name>A0ABR6FY58_9BURK</name>
<comment type="function">
    <text evidence="2">CyaE is necessary for transport of calmodulin-sensitive adenylate cyclase-hemolysin (cyclolysin).</text>
</comment>
<dbReference type="Gene3D" id="1.20.1600.10">
    <property type="entry name" value="Outer membrane efflux proteins (OEP)"/>
    <property type="match status" value="1"/>
</dbReference>
<evidence type="ECO:0000256" key="3">
    <source>
        <dbReference type="SAM" id="MobiDB-lite"/>
    </source>
</evidence>
<dbReference type="InterPro" id="IPR003423">
    <property type="entry name" value="OMP_efflux"/>
</dbReference>
<dbReference type="EMBL" id="JACHVZ010000019">
    <property type="protein sequence ID" value="MBB2931499.1"/>
    <property type="molecule type" value="Genomic_DNA"/>
</dbReference>
<dbReference type="InterPro" id="IPR010131">
    <property type="entry name" value="MdtP/NodT-like"/>
</dbReference>
<keyword evidence="2" id="KW-0813">Transport</keyword>
<organism evidence="4 5">
    <name type="scientific">Paraburkholderia silvatlantica</name>
    <dbReference type="NCBI Taxonomy" id="321895"/>
    <lineage>
        <taxon>Bacteria</taxon>
        <taxon>Pseudomonadati</taxon>
        <taxon>Pseudomonadota</taxon>
        <taxon>Betaproteobacteria</taxon>
        <taxon>Burkholderiales</taxon>
        <taxon>Burkholderiaceae</taxon>
        <taxon>Paraburkholderia</taxon>
    </lineage>
</organism>
<reference evidence="4 5" key="1">
    <citation type="submission" date="2020-08" db="EMBL/GenBank/DDBJ databases">
        <title>Genomic Encyclopedia of Type Strains, Phase IV (KMG-V): Genome sequencing to study the core and pangenomes of soil and plant-associated prokaryotes.</title>
        <authorList>
            <person name="Whitman W."/>
        </authorList>
    </citation>
    <scope>NUCLEOTIDE SEQUENCE [LARGE SCALE GENOMIC DNA]</scope>
    <source>
        <strain evidence="4 5">SRMrh-85</strain>
    </source>
</reference>
<evidence type="ECO:0000256" key="2">
    <source>
        <dbReference type="PIRNR" id="PIRNR001892"/>
    </source>
</evidence>
<keyword evidence="2" id="KW-0204">Cytolysis</keyword>
<evidence type="ECO:0000256" key="1">
    <source>
        <dbReference type="ARBA" id="ARBA00007613"/>
    </source>
</evidence>
<comment type="subcellular location">
    <subcellularLocation>
        <location evidence="2">Cell outer membrane</location>
        <topology evidence="2">Peripheral membrane protein</topology>
    </subcellularLocation>
</comment>
<evidence type="ECO:0000313" key="4">
    <source>
        <dbReference type="EMBL" id="MBB2931499.1"/>
    </source>
</evidence>
<dbReference type="Proteomes" id="UP000533533">
    <property type="component" value="Unassembled WGS sequence"/>
</dbReference>
<dbReference type="InterPro" id="IPR028351">
    <property type="entry name" value="CyaE"/>
</dbReference>
<evidence type="ECO:0000313" key="5">
    <source>
        <dbReference type="Proteomes" id="UP000533533"/>
    </source>
</evidence>
<dbReference type="SUPFAM" id="SSF56954">
    <property type="entry name" value="Outer membrane efflux proteins (OEP)"/>
    <property type="match status" value="1"/>
</dbReference>